<dbReference type="Pfam" id="PF13532">
    <property type="entry name" value="2OG-FeII_Oxy_2"/>
    <property type="match status" value="1"/>
</dbReference>
<evidence type="ECO:0000313" key="2">
    <source>
        <dbReference type="EMBL" id="KAA2239012.1"/>
    </source>
</evidence>
<evidence type="ECO:0000259" key="1">
    <source>
        <dbReference type="PROSITE" id="PS51471"/>
    </source>
</evidence>
<dbReference type="GO" id="GO:0051213">
    <property type="term" value="F:dioxygenase activity"/>
    <property type="evidence" value="ECO:0007669"/>
    <property type="project" value="UniProtKB-KW"/>
</dbReference>
<proteinExistence type="predicted"/>
<name>A0A5B2VL39_9BACT</name>
<dbReference type="EMBL" id="VUOC01000004">
    <property type="protein sequence ID" value="KAA2239012.1"/>
    <property type="molecule type" value="Genomic_DNA"/>
</dbReference>
<dbReference type="InterPro" id="IPR032854">
    <property type="entry name" value="ALKBH3"/>
</dbReference>
<keyword evidence="2" id="KW-0223">Dioxygenase</keyword>
<keyword evidence="2" id="KW-0560">Oxidoreductase</keyword>
<dbReference type="Gene3D" id="2.60.120.590">
    <property type="entry name" value="Alpha-ketoglutarate-dependent dioxygenase AlkB-like"/>
    <property type="match status" value="1"/>
</dbReference>
<dbReference type="InterPro" id="IPR027450">
    <property type="entry name" value="AlkB-like"/>
</dbReference>
<dbReference type="InterPro" id="IPR005123">
    <property type="entry name" value="Oxoglu/Fe-dep_dioxygenase_dom"/>
</dbReference>
<keyword evidence="3" id="KW-1185">Reference proteome</keyword>
<dbReference type="RefSeq" id="WP_149840191.1">
    <property type="nucleotide sequence ID" value="NZ_VUOC01000004.1"/>
</dbReference>
<dbReference type="PANTHER" id="PTHR31212:SF4">
    <property type="entry name" value="ALPHA-KETOGLUTARATE-DEPENDENT DIOXYGENASE ALKB HOMOLOG 3"/>
    <property type="match status" value="1"/>
</dbReference>
<dbReference type="InterPro" id="IPR037151">
    <property type="entry name" value="AlkB-like_sf"/>
</dbReference>
<comment type="caution">
    <text evidence="2">The sequence shown here is derived from an EMBL/GenBank/DDBJ whole genome shotgun (WGS) entry which is preliminary data.</text>
</comment>
<dbReference type="PROSITE" id="PS51471">
    <property type="entry name" value="FE2OG_OXY"/>
    <property type="match status" value="1"/>
</dbReference>
<dbReference type="AlphaFoldDB" id="A0A5B2VL39"/>
<accession>A0A5B2VL39</accession>
<gene>
    <name evidence="2" type="ORF">F0L74_22630</name>
</gene>
<protein>
    <submittedName>
        <fullName evidence="2">Alpha-ketoglutarate-dependent dioxygenase AlkB</fullName>
    </submittedName>
</protein>
<sequence length="111" mass="12295">MVRCIHGALGFTPNNCLINFYMDGTSKMGYHSDQTDILAAGTGVVIISLGATRVLRFRNIADKEQVVDFPLPSGSLIYMTQELQGVWQHAIPAADTDEGRMSLTFRKMKED</sequence>
<reference evidence="2 3" key="1">
    <citation type="submission" date="2019-09" db="EMBL/GenBank/DDBJ databases">
        <title>Chitinophaga ginsengihumi sp. nov., isolated from soil of ginseng rhizosphere.</title>
        <authorList>
            <person name="Lee J."/>
        </authorList>
    </citation>
    <scope>NUCLEOTIDE SEQUENCE [LARGE SCALE GENOMIC DNA]</scope>
    <source>
        <strain evidence="2 3">BN140078</strain>
    </source>
</reference>
<dbReference type="Proteomes" id="UP000324611">
    <property type="component" value="Unassembled WGS sequence"/>
</dbReference>
<dbReference type="SUPFAM" id="SSF51197">
    <property type="entry name" value="Clavaminate synthase-like"/>
    <property type="match status" value="1"/>
</dbReference>
<evidence type="ECO:0000313" key="3">
    <source>
        <dbReference type="Proteomes" id="UP000324611"/>
    </source>
</evidence>
<reference evidence="2 3" key="2">
    <citation type="submission" date="2019-09" db="EMBL/GenBank/DDBJ databases">
        <authorList>
            <person name="Jin C."/>
        </authorList>
    </citation>
    <scope>NUCLEOTIDE SEQUENCE [LARGE SCALE GENOMIC DNA]</scope>
    <source>
        <strain evidence="2 3">BN140078</strain>
    </source>
</reference>
<dbReference type="GO" id="GO:0006307">
    <property type="term" value="P:DNA alkylation repair"/>
    <property type="evidence" value="ECO:0007669"/>
    <property type="project" value="InterPro"/>
</dbReference>
<dbReference type="PANTHER" id="PTHR31212">
    <property type="entry name" value="ALPHA-KETOGLUTARATE-DEPENDENT DIOXYGENASE ALKB HOMOLOG 3"/>
    <property type="match status" value="1"/>
</dbReference>
<organism evidence="2 3">
    <name type="scientific">Chitinophaga agrisoli</name>
    <dbReference type="NCBI Taxonomy" id="2607653"/>
    <lineage>
        <taxon>Bacteria</taxon>
        <taxon>Pseudomonadati</taxon>
        <taxon>Bacteroidota</taxon>
        <taxon>Chitinophagia</taxon>
        <taxon>Chitinophagales</taxon>
        <taxon>Chitinophagaceae</taxon>
        <taxon>Chitinophaga</taxon>
    </lineage>
</organism>
<feature type="domain" description="Fe2OG dioxygenase" evidence="1">
    <location>
        <begin position="12"/>
        <end position="109"/>
    </location>
</feature>